<proteinExistence type="predicted"/>
<dbReference type="Proteomes" id="UP000219689">
    <property type="component" value="Unassembled WGS sequence"/>
</dbReference>
<keyword evidence="2" id="KW-1185">Reference proteome</keyword>
<sequence length="116" mass="13031">MSNADDEPSLTEQLPDSLIETLDTLDPSELHAVQEYVEGRLESIHPPLEKQILEDATGEVVDIEDEGIYTLVRVRPPAQEESEADSGPISLYHVTRERHPDGEETLHWAFLGDVQE</sequence>
<protein>
    <submittedName>
        <fullName evidence="1">Uncharacterized protein</fullName>
    </submittedName>
</protein>
<comment type="caution">
    <text evidence="1">The sequence shown here is derived from an EMBL/GenBank/DDBJ whole genome shotgun (WGS) entry which is preliminary data.</text>
</comment>
<dbReference type="EMBL" id="NXNI01000001">
    <property type="protein sequence ID" value="PCR90421.1"/>
    <property type="molecule type" value="Genomic_DNA"/>
</dbReference>
<gene>
    <name evidence="1" type="ORF">CP557_07710</name>
</gene>
<evidence type="ECO:0000313" key="2">
    <source>
        <dbReference type="Proteomes" id="UP000219689"/>
    </source>
</evidence>
<organism evidence="1 2">
    <name type="scientific">Natrinema ejinorense</name>
    <dbReference type="NCBI Taxonomy" id="373386"/>
    <lineage>
        <taxon>Archaea</taxon>
        <taxon>Methanobacteriati</taxon>
        <taxon>Methanobacteriota</taxon>
        <taxon>Stenosarchaea group</taxon>
        <taxon>Halobacteria</taxon>
        <taxon>Halobacteriales</taxon>
        <taxon>Natrialbaceae</taxon>
        <taxon>Natrinema</taxon>
    </lineage>
</organism>
<dbReference type="AlphaFoldDB" id="A0A2A5QU96"/>
<dbReference type="RefSeq" id="WP_097379370.1">
    <property type="nucleotide sequence ID" value="NZ_NXNI01000001.1"/>
</dbReference>
<accession>A0A2A5QU96</accession>
<reference evidence="1 2" key="1">
    <citation type="submission" date="2017-09" db="EMBL/GenBank/DDBJ databases">
        <title>Genome sequences of Natrinema ejinorence JCM 13890T.</title>
        <authorList>
            <person name="Roh S.W."/>
            <person name="Kim Y.B."/>
            <person name="Kim J.Y."/>
        </authorList>
    </citation>
    <scope>NUCLEOTIDE SEQUENCE [LARGE SCALE GENOMIC DNA]</scope>
    <source>
        <strain evidence="1 2">JCM 13890</strain>
    </source>
</reference>
<name>A0A2A5QU96_9EURY</name>
<dbReference type="OrthoDB" id="237450at2157"/>
<evidence type="ECO:0000313" key="1">
    <source>
        <dbReference type="EMBL" id="PCR90421.1"/>
    </source>
</evidence>